<dbReference type="PROSITE" id="PS50853">
    <property type="entry name" value="FN3"/>
    <property type="match status" value="1"/>
</dbReference>
<dbReference type="SUPFAM" id="SSF56496">
    <property type="entry name" value="Fibrinogen C-terminal domain-like"/>
    <property type="match status" value="1"/>
</dbReference>
<evidence type="ECO:0000256" key="6">
    <source>
        <dbReference type="ARBA" id="ARBA00023295"/>
    </source>
</evidence>
<dbReference type="Proteomes" id="UP000678243">
    <property type="component" value="Unassembled WGS sequence"/>
</dbReference>
<keyword evidence="7" id="KW-0624">Polysaccharide degradation</keyword>
<dbReference type="Gene3D" id="3.90.215.10">
    <property type="entry name" value="Gamma Fibrinogen, chain A, domain 1"/>
    <property type="match status" value="1"/>
</dbReference>
<dbReference type="InterPro" id="IPR036056">
    <property type="entry name" value="Fibrinogen-like_C"/>
</dbReference>
<accession>A0ABS5ILE5</accession>
<dbReference type="PANTHER" id="PTHR16146:SF46">
    <property type="entry name" value="INTELECTIN-1A-RELATED"/>
    <property type="match status" value="1"/>
</dbReference>
<keyword evidence="8" id="KW-0732">Signal</keyword>
<feature type="chain" id="PRO_5047212408" description="Fibronectin type-III domain-containing protein" evidence="8">
    <location>
        <begin position="39"/>
        <end position="1231"/>
    </location>
</feature>
<dbReference type="InterPro" id="IPR014716">
    <property type="entry name" value="Fibrinogen_a/b/g_C_1"/>
</dbReference>
<evidence type="ECO:0000256" key="3">
    <source>
        <dbReference type="ARBA" id="ARBA00022734"/>
    </source>
</evidence>
<feature type="domain" description="Fibronectin type-III" evidence="9">
    <location>
        <begin position="967"/>
        <end position="1057"/>
    </location>
</feature>
<dbReference type="SMART" id="SM00060">
    <property type="entry name" value="FN3"/>
    <property type="match status" value="2"/>
</dbReference>
<dbReference type="RefSeq" id="WP_211541043.1">
    <property type="nucleotide sequence ID" value="NZ_JAGTUK010000001.1"/>
</dbReference>
<dbReference type="SUPFAM" id="SSF49265">
    <property type="entry name" value="Fibronectin type III"/>
    <property type="match status" value="1"/>
</dbReference>
<keyword evidence="6" id="KW-0378">Hydrolase</keyword>
<keyword evidence="2" id="KW-0479">Metal-binding</keyword>
<dbReference type="PANTHER" id="PTHR16146">
    <property type="entry name" value="INTELECTIN"/>
    <property type="match status" value="1"/>
</dbReference>
<dbReference type="EMBL" id="JAGTUK010000001">
    <property type="protein sequence ID" value="MBS0023022.1"/>
    <property type="molecule type" value="Genomic_DNA"/>
</dbReference>
<keyword evidence="4" id="KW-0106">Calcium</keyword>
<dbReference type="InterPro" id="IPR036116">
    <property type="entry name" value="FN3_sf"/>
</dbReference>
<protein>
    <recommendedName>
        <fullName evidence="9">Fibronectin type-III domain-containing protein</fullName>
    </recommendedName>
</protein>
<keyword evidence="6" id="KW-0326">Glycosidase</keyword>
<dbReference type="InterPro" id="IPR013783">
    <property type="entry name" value="Ig-like_fold"/>
</dbReference>
<dbReference type="Gene3D" id="2.60.40.10">
    <property type="entry name" value="Immunoglobulins"/>
    <property type="match status" value="2"/>
</dbReference>
<dbReference type="NCBIfam" id="NF040941">
    <property type="entry name" value="GGGWT_bact"/>
    <property type="match status" value="1"/>
</dbReference>
<name>A0ABS5ILE5_9MICO</name>
<evidence type="ECO:0000256" key="8">
    <source>
        <dbReference type="SAM" id="SignalP"/>
    </source>
</evidence>
<evidence type="ECO:0000256" key="7">
    <source>
        <dbReference type="ARBA" id="ARBA00023326"/>
    </source>
</evidence>
<gene>
    <name evidence="10" type="ORF">KE274_02740</name>
</gene>
<keyword evidence="3" id="KW-0430">Lectin</keyword>
<dbReference type="CDD" id="cd00063">
    <property type="entry name" value="FN3"/>
    <property type="match status" value="1"/>
</dbReference>
<evidence type="ECO:0000256" key="4">
    <source>
        <dbReference type="ARBA" id="ARBA00022837"/>
    </source>
</evidence>
<sequence length="1231" mass="128767">MNTAAPARRVKATRAAAGAMIAAAVLVGSLLTPSAANAATPALPDGLSQETAAASCWEIKQNYPQSTDGVYWLVTPALVAPEQFYCDQTTSGGGWVLIGRGREGWKEGYNGLRTAAQIRNTPSGTDAFQPAQLPAATIDGLLNNGRVDALADGIRLRRATNTAGSTWQEARFTFTQRDRWVWTFGAEHRVKNYNFDGSTGTGGQTNNFGNNNQQRRVVFSEQASHNYINGWAFGSSIGGSTAATSYLWAPSGQGYARPFTQVFLRPQLKLASLDFGTVPASGTPASTVAAIPESNAMNTVWGVSGFANGSSGELNTEVAEFGEVAGKVFVGGNFRYVQRTEGGTDQVEQPYLAAFDVNTGEWVSTFRPQLNGQVKAIAGLPDGRVAIGGQFSTVNGTPQVGLAFLDPTTGQLSGWQVNAEHRATGSVPYVRDLDVQSGFLYVAGAMTHLTAVGSTISASTWNGGRINLTTGRPDTGWNAFLNGASIAVDASDQGDRTYFSGYFRMKQNTSTPSAAAIQTAAGAPLVDPLWVPKFSKATLNADGTYSGNIWQLGVTEAGGKVWLGGSEHSLFAYDRNTFERVGGSITKAGGDFQTVEHNANLVIGGCHCGHWVYQEAYSWSDVGTGWTQADKMNLMGAWDAQTGKFVAAWSPVVQARAGYGAWGTFFDSTGVLWAGGDFSRSVRAGEVNQWSGGYIRFAPRDTTAPTTPGAITATPGNGGTQATLTWAASTDTGGVTYEVLRGNRVIASTTSATYTVPITETPTNYFVRARDAAGNRSASTAAYVAQPAPETALTFIENGSTWSWRYSSDALPSDWNTLAFDDASWNTGKGLFARGVASATTNIDPTNLATKPLSAQFRNEFQVTNALSVVNGSISVIANDGVVLYLNGVELGRVRMPAGTIGQNTYANGVVTHTTAAANRVVFEVPQGVLVDGTNVLAASVHANYRTTPDLSFDLAFTAERGQAPAAPNPVTGLSGTTTLDSATLTWTAPASGTTPQSYVISRGGQQVGTTDAATTTFTESGLTAGTAYEYSVSAVGIGGLTSTPATVQVTTATPPADNELPVSVPSGSAWSWRYSSDPLPADWNALAFDASSWATGSAVLARGVASAATNIDPTNLATKPLSAQFRHAVTVTDVASVANGTVTVTADDGVVVYLNGVELGRANLGAGTLTQNSYATAAPRATTAAANKVTFTVPANLLVEGTNVIAASVHANYRGTPDLSFDLALDMPRE</sequence>
<organism evidence="10 11">
    <name type="scientific">Microbacterium paraoxydans</name>
    <dbReference type="NCBI Taxonomy" id="199592"/>
    <lineage>
        <taxon>Bacteria</taxon>
        <taxon>Bacillati</taxon>
        <taxon>Actinomycetota</taxon>
        <taxon>Actinomycetes</taxon>
        <taxon>Micrococcales</taxon>
        <taxon>Microbacteriaceae</taxon>
        <taxon>Microbacterium</taxon>
    </lineage>
</organism>
<keyword evidence="1" id="KW-0245">EGF-like domain</keyword>
<proteinExistence type="predicted"/>
<keyword evidence="11" id="KW-1185">Reference proteome</keyword>
<feature type="signal peptide" evidence="8">
    <location>
        <begin position="1"/>
        <end position="38"/>
    </location>
</feature>
<reference evidence="10 11" key="1">
    <citation type="submission" date="2021-04" db="EMBL/GenBank/DDBJ databases">
        <title>Whole genome analysis of root endophytic bacterium Microbacterium paraoxydans ku-mp colonizing RP-bio226 rice variety.</title>
        <authorList>
            <person name="Ulaganathan K."/>
            <person name="Latha B."/>
        </authorList>
    </citation>
    <scope>NUCLEOTIDE SEQUENCE [LARGE SCALE GENOMIC DNA]</scope>
    <source>
        <strain evidence="11">ku-mp</strain>
    </source>
</reference>
<keyword evidence="5" id="KW-1015">Disulfide bond</keyword>
<evidence type="ECO:0000256" key="5">
    <source>
        <dbReference type="ARBA" id="ARBA00023157"/>
    </source>
</evidence>
<comment type="caution">
    <text evidence="10">The sequence shown here is derived from an EMBL/GenBank/DDBJ whole genome shotgun (WGS) entry which is preliminary data.</text>
</comment>
<evidence type="ECO:0000256" key="2">
    <source>
        <dbReference type="ARBA" id="ARBA00022723"/>
    </source>
</evidence>
<evidence type="ECO:0000313" key="10">
    <source>
        <dbReference type="EMBL" id="MBS0023022.1"/>
    </source>
</evidence>
<keyword evidence="7" id="KW-0119">Carbohydrate metabolism</keyword>
<evidence type="ECO:0000256" key="1">
    <source>
        <dbReference type="ARBA" id="ARBA00022536"/>
    </source>
</evidence>
<dbReference type="Gene3D" id="2.60.120.260">
    <property type="entry name" value="Galactose-binding domain-like"/>
    <property type="match status" value="2"/>
</dbReference>
<evidence type="ECO:0000313" key="11">
    <source>
        <dbReference type="Proteomes" id="UP000678243"/>
    </source>
</evidence>
<dbReference type="InterPro" id="IPR003961">
    <property type="entry name" value="FN3_dom"/>
</dbReference>
<evidence type="ECO:0000259" key="9">
    <source>
        <dbReference type="PROSITE" id="PS50853"/>
    </source>
</evidence>